<feature type="region of interest" description="Disordered" evidence="1">
    <location>
        <begin position="315"/>
        <end position="444"/>
    </location>
</feature>
<accession>A0A9J6BZ77</accession>
<protein>
    <recommendedName>
        <fullName evidence="4">Inner centromere protein ARK-binding domain-containing protein</fullName>
    </recommendedName>
</protein>
<keyword evidence="3" id="KW-1185">Reference proteome</keyword>
<feature type="region of interest" description="Disordered" evidence="1">
    <location>
        <begin position="144"/>
        <end position="301"/>
    </location>
</feature>
<reference evidence="2" key="1">
    <citation type="submission" date="2021-03" db="EMBL/GenBank/DDBJ databases">
        <title>Chromosome level genome of the anhydrobiotic midge Polypedilum vanderplanki.</title>
        <authorList>
            <person name="Yoshida Y."/>
            <person name="Kikawada T."/>
            <person name="Gusev O."/>
        </authorList>
    </citation>
    <scope>NUCLEOTIDE SEQUENCE</scope>
    <source>
        <strain evidence="2">NIAS01</strain>
        <tissue evidence="2">Whole body or cell culture</tissue>
    </source>
</reference>
<gene>
    <name evidence="2" type="ORF">PVAND_004926</name>
</gene>
<feature type="compositionally biased region" description="Polar residues" evidence="1">
    <location>
        <begin position="353"/>
        <end position="393"/>
    </location>
</feature>
<feature type="compositionally biased region" description="Polar residues" evidence="1">
    <location>
        <begin position="466"/>
        <end position="475"/>
    </location>
</feature>
<dbReference type="EMBL" id="JADBJN010000002">
    <property type="protein sequence ID" value="KAG5674984.1"/>
    <property type="molecule type" value="Genomic_DNA"/>
</dbReference>
<feature type="compositionally biased region" description="Polar residues" evidence="1">
    <location>
        <begin position="425"/>
        <end position="435"/>
    </location>
</feature>
<feature type="compositionally biased region" description="Basic and acidic residues" evidence="1">
    <location>
        <begin position="566"/>
        <end position="591"/>
    </location>
</feature>
<feature type="compositionally biased region" description="Basic and acidic residues" evidence="1">
    <location>
        <begin position="685"/>
        <end position="695"/>
    </location>
</feature>
<evidence type="ECO:0000313" key="3">
    <source>
        <dbReference type="Proteomes" id="UP001107558"/>
    </source>
</evidence>
<feature type="compositionally biased region" description="Acidic residues" evidence="1">
    <location>
        <begin position="64"/>
        <end position="74"/>
    </location>
</feature>
<feature type="compositionally biased region" description="Low complexity" evidence="1">
    <location>
        <begin position="515"/>
        <end position="534"/>
    </location>
</feature>
<comment type="caution">
    <text evidence="2">The sequence shown here is derived from an EMBL/GenBank/DDBJ whole genome shotgun (WGS) entry which is preliminary data.</text>
</comment>
<sequence length="765" mass="87140">MDEFRDKIDVKSKNIELLALKIDDCTREFKENFDIFKNKARDILKKRNVINPKPQKKLMRAIAEDEGDEEDETNAESFVKLKPPPKSKPLAETGTSNSSERESLRPVRSAKINANNNLKEIPANIKMRNENNVAVVIKTERISSASNKGSRDSLKENSQPNVKRTSVDEGVHLSSESDMQPERNIERSMSVEFIPSKPIQIDITADDDKMPPPPLPIKKKTRTKQKQATKQSDLPADPEQPIPRITRSKIKTEKQSIDKSASTSNIDKSKDMVDNSSIQKSVSELTTTQINETTNKRGKHKKYPMPIIVKVERLSIENDKEDEPISVPIAEKKSSKRSSKEKPKNESLEKISAPSTSNEIPMNETVTISKNTPVNETVTIENRVMNETVTLEKNPNPHDSLMTEDNDEEELMNELSPPHAMPQINKKSSTSQQQPLPLKLKKNEVFNPYLSSPVKQKVQAFEKHSTLNTPDVTKASSSSSSSSKYNTLKAGTPSKIGVYTSKTTPLSNAKARYMSAVASSASSSSASTASSSKTSIKKYGSITHDPQEEKRKQREEKQQKAQLQREAIEKQKREQTLQQQREREEKFRKLMMEKEEQKRLEALKKKQLKENQERKYQEEKLKKEEFLVPKEPLSASKDNSLYIKMQKQIMIDKAAQQQQQQKKKLQKDSNTYSFDMLNTDDSTDDESKPSKKRPDPPQWSRKQYRAKLIQVQSFTNSDLLDALFSSQPITVNLKEIFPSIEPRKLVRNSSAVWNTPPRYSQIPKY</sequence>
<feature type="compositionally biased region" description="Basic and acidic residues" evidence="1">
    <location>
        <begin position="603"/>
        <end position="628"/>
    </location>
</feature>
<feature type="region of interest" description="Disordered" evidence="1">
    <location>
        <begin position="652"/>
        <end position="703"/>
    </location>
</feature>
<evidence type="ECO:0000313" key="2">
    <source>
        <dbReference type="EMBL" id="KAG5674984.1"/>
    </source>
</evidence>
<feature type="compositionally biased region" description="Polar residues" evidence="1">
    <location>
        <begin position="274"/>
        <end position="293"/>
    </location>
</feature>
<proteinExistence type="predicted"/>
<dbReference type="AlphaFoldDB" id="A0A9J6BZ77"/>
<feature type="region of interest" description="Disordered" evidence="1">
    <location>
        <begin position="461"/>
        <end position="501"/>
    </location>
</feature>
<feature type="compositionally biased region" description="Basic residues" evidence="1">
    <location>
        <begin position="217"/>
        <end position="227"/>
    </location>
</feature>
<feature type="compositionally biased region" description="Basic and acidic residues" evidence="1">
    <location>
        <begin position="545"/>
        <end position="559"/>
    </location>
</feature>
<dbReference type="OrthoDB" id="6123at2759"/>
<feature type="compositionally biased region" description="Acidic residues" evidence="1">
    <location>
        <begin position="402"/>
        <end position="412"/>
    </location>
</feature>
<feature type="region of interest" description="Disordered" evidence="1">
    <location>
        <begin position="603"/>
        <end position="640"/>
    </location>
</feature>
<name>A0A9J6BZ77_POLVA</name>
<feature type="region of interest" description="Disordered" evidence="1">
    <location>
        <begin position="514"/>
        <end position="591"/>
    </location>
</feature>
<feature type="compositionally biased region" description="Basic and acidic residues" evidence="1">
    <location>
        <begin position="330"/>
        <end position="349"/>
    </location>
</feature>
<evidence type="ECO:0008006" key="4">
    <source>
        <dbReference type="Google" id="ProtNLM"/>
    </source>
</evidence>
<organism evidence="2 3">
    <name type="scientific">Polypedilum vanderplanki</name>
    <name type="common">Sleeping chironomid midge</name>
    <dbReference type="NCBI Taxonomy" id="319348"/>
    <lineage>
        <taxon>Eukaryota</taxon>
        <taxon>Metazoa</taxon>
        <taxon>Ecdysozoa</taxon>
        <taxon>Arthropoda</taxon>
        <taxon>Hexapoda</taxon>
        <taxon>Insecta</taxon>
        <taxon>Pterygota</taxon>
        <taxon>Neoptera</taxon>
        <taxon>Endopterygota</taxon>
        <taxon>Diptera</taxon>
        <taxon>Nematocera</taxon>
        <taxon>Chironomoidea</taxon>
        <taxon>Chironomidae</taxon>
        <taxon>Chironominae</taxon>
        <taxon>Polypedilum</taxon>
        <taxon>Polypedilum</taxon>
    </lineage>
</organism>
<feature type="region of interest" description="Disordered" evidence="1">
    <location>
        <begin position="57"/>
        <end position="111"/>
    </location>
</feature>
<evidence type="ECO:0000256" key="1">
    <source>
        <dbReference type="SAM" id="MobiDB-lite"/>
    </source>
</evidence>
<dbReference type="Proteomes" id="UP001107558">
    <property type="component" value="Chromosome 2"/>
</dbReference>